<name>A0A0X3P1Y4_SCHSO</name>
<accession>A0A0X3P1Y4</accession>
<dbReference type="EMBL" id="GEEE01017650">
    <property type="protein sequence ID" value="JAP45575.1"/>
    <property type="molecule type" value="Transcribed_RNA"/>
</dbReference>
<dbReference type="EMBL" id="GEEE01019398">
    <property type="protein sequence ID" value="JAP43827.1"/>
    <property type="molecule type" value="Transcribed_RNA"/>
</dbReference>
<gene>
    <name evidence="2" type="primary">CTDSL</name>
    <name evidence="1" type="ORF">TR158729</name>
</gene>
<proteinExistence type="predicted"/>
<evidence type="ECO:0000313" key="1">
    <source>
        <dbReference type="EMBL" id="JAP43827.1"/>
    </source>
</evidence>
<evidence type="ECO:0000313" key="2">
    <source>
        <dbReference type="EMBL" id="JAP45575.1"/>
    </source>
</evidence>
<dbReference type="AlphaFoldDB" id="A0A0X3P1Y4"/>
<protein>
    <submittedName>
        <fullName evidence="2">CTD small phosphatase-like protein</fullName>
    </submittedName>
</protein>
<reference evidence="1" key="1">
    <citation type="submission" date="2016-01" db="EMBL/GenBank/DDBJ databases">
        <title>Reference transcriptome for the parasite Schistocephalus solidus: insights into the molecular evolution of parasitism.</title>
        <authorList>
            <person name="Hebert F.O."/>
            <person name="Grambauer S."/>
            <person name="Barber I."/>
            <person name="Landry C.R."/>
            <person name="Aubin-Horth N."/>
        </authorList>
    </citation>
    <scope>NUCLEOTIDE SEQUENCE</scope>
</reference>
<sequence length="100" mass="11210">MFSSGLSLTNSCRQWQTYTNAYYSQPACQSMPIPWRTFSTNGTFSGIGFSTKPVSIIVATTLKTWLKLVVLSIRLSFWTTLRSHPCSTQLTRTPSKTFGC</sequence>
<dbReference type="EMBL" id="GEEE01009708">
    <property type="protein sequence ID" value="JAP53517.1"/>
    <property type="molecule type" value="Transcribed_RNA"/>
</dbReference>
<organism evidence="1">
    <name type="scientific">Schistocephalus solidus</name>
    <name type="common">Tapeworm</name>
    <dbReference type="NCBI Taxonomy" id="70667"/>
    <lineage>
        <taxon>Eukaryota</taxon>
        <taxon>Metazoa</taxon>
        <taxon>Spiralia</taxon>
        <taxon>Lophotrochozoa</taxon>
        <taxon>Platyhelminthes</taxon>
        <taxon>Cestoda</taxon>
        <taxon>Eucestoda</taxon>
        <taxon>Diphyllobothriidea</taxon>
        <taxon>Diphyllobothriidae</taxon>
        <taxon>Schistocephalus</taxon>
    </lineage>
</organism>